<dbReference type="EMBL" id="QRGA01000005">
    <property type="protein sequence ID" value="RDU99209.1"/>
    <property type="molecule type" value="Genomic_DNA"/>
</dbReference>
<name>A0A3D8K1T3_9BURK</name>
<comment type="caution">
    <text evidence="1">The sequence shown here is derived from an EMBL/GenBank/DDBJ whole genome shotgun (WGS) entry which is preliminary data.</text>
</comment>
<dbReference type="OrthoDB" id="9133570at2"/>
<evidence type="ECO:0000313" key="2">
    <source>
        <dbReference type="Proteomes" id="UP000256838"/>
    </source>
</evidence>
<proteinExistence type="predicted"/>
<sequence length="83" mass="9087">MKTEISANGVSFVGFGSHTHELGPCKFCGAAAGEIDEDQIEANSWVAWIHCSECDVSVTLQYTSPSPEEAIAEVVRMWNREPE</sequence>
<reference evidence="1 2" key="1">
    <citation type="submission" date="2018-08" db="EMBL/GenBank/DDBJ databases">
        <title>Paraburkholderia sp. DHOM06 isolated from forest soil.</title>
        <authorList>
            <person name="Gao Z.-H."/>
            <person name="Qiu L.-H."/>
        </authorList>
    </citation>
    <scope>NUCLEOTIDE SEQUENCE [LARGE SCALE GENOMIC DNA]</scope>
    <source>
        <strain evidence="1 2">DHOM06</strain>
    </source>
</reference>
<accession>A0A3D8K1T3</accession>
<protein>
    <recommendedName>
        <fullName evidence="3">Restriction alleviation protein, Lar family</fullName>
    </recommendedName>
</protein>
<evidence type="ECO:0008006" key="3">
    <source>
        <dbReference type="Google" id="ProtNLM"/>
    </source>
</evidence>
<dbReference type="Proteomes" id="UP000256838">
    <property type="component" value="Unassembled WGS sequence"/>
</dbReference>
<organism evidence="1 2">
    <name type="scientific">Trinickia dinghuensis</name>
    <dbReference type="NCBI Taxonomy" id="2291023"/>
    <lineage>
        <taxon>Bacteria</taxon>
        <taxon>Pseudomonadati</taxon>
        <taxon>Pseudomonadota</taxon>
        <taxon>Betaproteobacteria</taxon>
        <taxon>Burkholderiales</taxon>
        <taxon>Burkholderiaceae</taxon>
        <taxon>Trinickia</taxon>
    </lineage>
</organism>
<dbReference type="RefSeq" id="WP_115533182.1">
    <property type="nucleotide sequence ID" value="NZ_QRGA01000005.1"/>
</dbReference>
<evidence type="ECO:0000313" key="1">
    <source>
        <dbReference type="EMBL" id="RDU99209.1"/>
    </source>
</evidence>
<dbReference type="AlphaFoldDB" id="A0A3D8K1T3"/>
<keyword evidence="2" id="KW-1185">Reference proteome</keyword>
<gene>
    <name evidence="1" type="ORF">DWV00_08775</name>
</gene>